<organism evidence="2 3">
    <name type="scientific">Acetobacter senegalensis</name>
    <dbReference type="NCBI Taxonomy" id="446692"/>
    <lineage>
        <taxon>Bacteria</taxon>
        <taxon>Pseudomonadati</taxon>
        <taxon>Pseudomonadota</taxon>
        <taxon>Alphaproteobacteria</taxon>
        <taxon>Acetobacterales</taxon>
        <taxon>Acetobacteraceae</taxon>
        <taxon>Acetobacter</taxon>
    </lineage>
</organism>
<reference evidence="3" key="1">
    <citation type="submission" date="2014-09" db="EMBL/GenBank/DDBJ databases">
        <authorList>
            <person name="Illeghems K.G."/>
        </authorList>
    </citation>
    <scope>NUCLEOTIDE SEQUENCE [LARGE SCALE GENOMIC DNA]</scope>
    <source>
        <strain evidence="3">108B</strain>
    </source>
</reference>
<dbReference type="PRINTS" id="PR00469">
    <property type="entry name" value="PNDRDTASEII"/>
</dbReference>
<dbReference type="InterPro" id="IPR036188">
    <property type="entry name" value="FAD/NAD-bd_sf"/>
</dbReference>
<dbReference type="KEGG" id="asz:ASN_3206"/>
<keyword evidence="3" id="KW-1185">Reference proteome</keyword>
<accession>A0A0U5EZJ1</accession>
<dbReference type="SUPFAM" id="SSF51905">
    <property type="entry name" value="FAD/NAD(P)-binding domain"/>
    <property type="match status" value="1"/>
</dbReference>
<evidence type="ECO:0000313" key="3">
    <source>
        <dbReference type="Proteomes" id="UP000056109"/>
    </source>
</evidence>
<dbReference type="PATRIC" id="fig|446692.3.peg.3386"/>
<dbReference type="GO" id="GO:0004497">
    <property type="term" value="F:monooxygenase activity"/>
    <property type="evidence" value="ECO:0007669"/>
    <property type="project" value="TreeGrafter"/>
</dbReference>
<proteinExistence type="predicted"/>
<dbReference type="InterPro" id="IPR050982">
    <property type="entry name" value="Auxin_biosynth/cation_transpt"/>
</dbReference>
<dbReference type="Pfam" id="PF13738">
    <property type="entry name" value="Pyr_redox_3"/>
    <property type="match status" value="1"/>
</dbReference>
<gene>
    <name evidence="2" type="ORF">ASN_3206</name>
</gene>
<protein>
    <submittedName>
        <fullName evidence="2">FAD dependent oxidoreductase</fullName>
    </submittedName>
</protein>
<dbReference type="GO" id="GO:0050660">
    <property type="term" value="F:flavin adenine dinucleotide binding"/>
    <property type="evidence" value="ECO:0007669"/>
    <property type="project" value="TreeGrafter"/>
</dbReference>
<dbReference type="InterPro" id="IPR024000">
    <property type="entry name" value="CHP04046_FMN-dependent"/>
</dbReference>
<dbReference type="AlphaFoldDB" id="A0A0U5EZJ1"/>
<dbReference type="PANTHER" id="PTHR43539">
    <property type="entry name" value="FLAVIN-BINDING MONOOXYGENASE-LIKE PROTEIN (AFU_ORTHOLOGUE AFUA_4G09220)"/>
    <property type="match status" value="1"/>
</dbReference>
<name>A0A0U5EZJ1_9PROT</name>
<keyword evidence="1" id="KW-0560">Oxidoreductase</keyword>
<sequence>MRRCASCLSVIETKRTTMTQNEKSIPVIIVGGGQAGLSMSWYLCREKVEHIVFEAKTACHSWDDERWDNFCLVTPNWQCELPGHPYKGNDPHGFMVKQEIIEYVKGFVNSFNPPLHEHTAVTSITRHESGGYRVVAAGETWHAKHVVIASGAYQDAVIPGYASAINPTIHQVHSQDYRNAAQLPDGAVLVVGSGQSGAQIVEDLFLEKRKVHLCVGSAPRVSRFYRGRDVVDWLADMHFYDLTVDNHPLRDGARDKTNHYVTGRNGGHDLDLRKFAKEGVGLHGTLETIRDEVAHFAPDLAENLDDADKTNADIKKSIDAYIVREGITAPTEAPYAPVWEPDGSNTPLDLKAAGITSIVWCIGFRPNYRWIDVPVFNGANKPVWHRGVTDAPGFYFLGLPWLHTWGSGRFSGVSRDAAWLASQITGKDVPVA</sequence>
<evidence type="ECO:0000313" key="2">
    <source>
        <dbReference type="EMBL" id="CEF42448.1"/>
    </source>
</evidence>
<evidence type="ECO:0000256" key="1">
    <source>
        <dbReference type="ARBA" id="ARBA00023002"/>
    </source>
</evidence>
<dbReference type="NCBIfam" id="TIGR04046">
    <property type="entry name" value="MSMEG_0569_nitr"/>
    <property type="match status" value="1"/>
</dbReference>
<dbReference type="Proteomes" id="UP000056109">
    <property type="component" value="Chromosome I"/>
</dbReference>
<dbReference type="EMBL" id="LN606600">
    <property type="protein sequence ID" value="CEF42448.1"/>
    <property type="molecule type" value="Genomic_DNA"/>
</dbReference>
<dbReference type="Gene3D" id="3.50.50.60">
    <property type="entry name" value="FAD/NAD(P)-binding domain"/>
    <property type="match status" value="1"/>
</dbReference>
<dbReference type="PANTHER" id="PTHR43539:SF78">
    <property type="entry name" value="FLAVIN-CONTAINING MONOOXYGENASE"/>
    <property type="match status" value="1"/>
</dbReference>